<evidence type="ECO:0000256" key="4">
    <source>
        <dbReference type="ARBA" id="ARBA00012814"/>
    </source>
</evidence>
<keyword evidence="8 14" id="KW-0547">Nucleotide-binding</keyword>
<dbReference type="FunFam" id="3.50.40.10:FF:000002">
    <property type="entry name" value="phenylalanine--tRNA ligase beta subunit"/>
    <property type="match status" value="1"/>
</dbReference>
<evidence type="ECO:0000256" key="10">
    <source>
        <dbReference type="ARBA" id="ARBA00022842"/>
    </source>
</evidence>
<dbReference type="InterPro" id="IPR003959">
    <property type="entry name" value="ATPase_AAA_core"/>
</dbReference>
<dbReference type="GO" id="GO:0005524">
    <property type="term" value="F:ATP binding"/>
    <property type="evidence" value="ECO:0007669"/>
    <property type="project" value="UniProtKB-KW"/>
</dbReference>
<feature type="compositionally biased region" description="Basic and acidic residues" evidence="15">
    <location>
        <begin position="279"/>
        <end position="299"/>
    </location>
</feature>
<evidence type="ECO:0000256" key="13">
    <source>
        <dbReference type="ARBA" id="ARBA00033189"/>
    </source>
</evidence>
<dbReference type="SUPFAM" id="SSF46955">
    <property type="entry name" value="Putative DNA-binding domain"/>
    <property type="match status" value="1"/>
</dbReference>
<sequence length="476" mass="53850">MPTVGIKKVILDKHFERVYTEKEFDELCFEYGLELDEITSEKAAVEKERGTDAVNADLNDQEVYKIDIPANQYDLLSVEGLSRAIRVFKQEIPSPHNKFASALKSGSVQILVKKETAQIRPFVVGAVLRDVTFDADSYASFIDLQDKLHQNICQKRTLVAIGTHDLDTIQGPFEYRAEAPKDIKFKPLNQTKEYMAEELMTLYSTDSHLKAYLPIIQSSPKHSEDPPVDDGHLAVPPRNTTPQSTRPSEVSDSNDENVQENLGAPAPQLNNEPAINRPHGNEDQRGKVEPHGENDQLERENNYNSVCLLSLSERTLDDNRLNHLLNTAPPNSVVILEDIDAAFVSREDPMSNHPAYQGLSRVTFSGLLNALDGVACAEERITFMTTNYVERLDPALIRPGRVDRKQYYGNATGEMLRKMFARFYREPTDSELAEQFVQRVTEHRTELSPATIQGHFLMHKQDPRGALDNIKNMFRD</sequence>
<dbReference type="PANTHER" id="PTHR10947:SF0">
    <property type="entry name" value="PHENYLALANINE--TRNA LIGASE BETA SUBUNIT"/>
    <property type="match status" value="1"/>
</dbReference>
<dbReference type="PANTHER" id="PTHR10947">
    <property type="entry name" value="PHENYLALANYL-TRNA SYNTHETASE BETA CHAIN AND LEUCINE-RICH REPEAT-CONTAINING PROTEIN 47"/>
    <property type="match status" value="1"/>
</dbReference>
<evidence type="ECO:0000256" key="8">
    <source>
        <dbReference type="ARBA" id="ARBA00022741"/>
    </source>
</evidence>
<evidence type="ECO:0000313" key="18">
    <source>
        <dbReference type="Proteomes" id="UP000008068"/>
    </source>
</evidence>
<evidence type="ECO:0000259" key="16">
    <source>
        <dbReference type="SMART" id="SM00873"/>
    </source>
</evidence>
<feature type="region of interest" description="Disordered" evidence="15">
    <location>
        <begin position="218"/>
        <end position="299"/>
    </location>
</feature>
<evidence type="ECO:0000256" key="5">
    <source>
        <dbReference type="ARBA" id="ARBA00022490"/>
    </source>
</evidence>
<evidence type="ECO:0000313" key="17">
    <source>
        <dbReference type="EMBL" id="EGT59600.1"/>
    </source>
</evidence>
<dbReference type="eggNOG" id="KOG0743">
    <property type="taxonomic scope" value="Eukaryota"/>
</dbReference>
<comment type="similarity">
    <text evidence="14">Belongs to the AAA ATPase family.</text>
</comment>
<comment type="cofactor">
    <cofactor evidence="1">
        <name>Mg(2+)</name>
        <dbReference type="ChEBI" id="CHEBI:18420"/>
    </cofactor>
</comment>
<dbReference type="GO" id="GO:0009328">
    <property type="term" value="C:phenylalanine-tRNA ligase complex"/>
    <property type="evidence" value="ECO:0007669"/>
    <property type="project" value="TreeGrafter"/>
</dbReference>
<dbReference type="InterPro" id="IPR045060">
    <property type="entry name" value="Phe-tRNA-ligase_IIc_bsu"/>
</dbReference>
<dbReference type="InterPro" id="IPR027417">
    <property type="entry name" value="P-loop_NTPase"/>
</dbReference>
<feature type="compositionally biased region" description="Polar residues" evidence="15">
    <location>
        <begin position="238"/>
        <end position="251"/>
    </location>
</feature>
<dbReference type="Pfam" id="PF18262">
    <property type="entry name" value="PhetRS_B1"/>
    <property type="match status" value="1"/>
</dbReference>
<dbReference type="InParanoid" id="G0NFL2"/>
<dbReference type="GO" id="GO:0016887">
    <property type="term" value="F:ATP hydrolysis activity"/>
    <property type="evidence" value="ECO:0007669"/>
    <property type="project" value="InterPro"/>
</dbReference>
<dbReference type="PROSITE" id="PS00674">
    <property type="entry name" value="AAA"/>
    <property type="match status" value="1"/>
</dbReference>
<dbReference type="GO" id="GO:0046872">
    <property type="term" value="F:metal ion binding"/>
    <property type="evidence" value="ECO:0007669"/>
    <property type="project" value="UniProtKB-KW"/>
</dbReference>
<keyword evidence="11" id="KW-0648">Protein biosynthesis</keyword>
<accession>G0NFL2</accession>
<name>G0NFL2_CAEBE</name>
<dbReference type="Gene3D" id="3.50.40.10">
    <property type="entry name" value="Phenylalanyl-trna Synthetase, Chain B, domain 3"/>
    <property type="match status" value="1"/>
</dbReference>
<protein>
    <recommendedName>
        <fullName evidence="4">phenylalanine--tRNA ligase</fullName>
        <ecNumber evidence="4">6.1.1.20</ecNumber>
    </recommendedName>
    <alternativeName>
        <fullName evidence="13">Phenylalanyl-tRNA synthetase beta subunit</fullName>
    </alternativeName>
</protein>
<dbReference type="Gene3D" id="3.40.50.300">
    <property type="entry name" value="P-loop containing nucleotide triphosphate hydrolases"/>
    <property type="match status" value="1"/>
</dbReference>
<keyword evidence="6" id="KW-0436">Ligase</keyword>
<keyword evidence="7" id="KW-0479">Metal-binding</keyword>
<comment type="subcellular location">
    <subcellularLocation>
        <location evidence="2">Cytoplasm</location>
    </subcellularLocation>
</comment>
<dbReference type="GO" id="GO:0004826">
    <property type="term" value="F:phenylalanine-tRNA ligase activity"/>
    <property type="evidence" value="ECO:0007669"/>
    <property type="project" value="UniProtKB-EC"/>
</dbReference>
<keyword evidence="9 14" id="KW-0067">ATP-binding</keyword>
<evidence type="ECO:0000256" key="3">
    <source>
        <dbReference type="ARBA" id="ARBA00007438"/>
    </source>
</evidence>
<dbReference type="STRING" id="135651.G0NFL2"/>
<dbReference type="InterPro" id="IPR003960">
    <property type="entry name" value="ATPase_AAA_CS"/>
</dbReference>
<reference evidence="18" key="1">
    <citation type="submission" date="2011-07" db="EMBL/GenBank/DDBJ databases">
        <authorList>
            <consortium name="Caenorhabditis brenneri Sequencing and Analysis Consortium"/>
            <person name="Wilson R.K."/>
        </authorList>
    </citation>
    <scope>NUCLEOTIDE SEQUENCE [LARGE SCALE GENOMIC DNA]</scope>
    <source>
        <strain evidence="18">PB2801</strain>
    </source>
</reference>
<dbReference type="Pfam" id="PF00004">
    <property type="entry name" value="AAA"/>
    <property type="match status" value="1"/>
</dbReference>
<dbReference type="InterPro" id="IPR040659">
    <property type="entry name" value="PhetRS_B1"/>
</dbReference>
<dbReference type="AlphaFoldDB" id="G0NFL2"/>
<evidence type="ECO:0000256" key="2">
    <source>
        <dbReference type="ARBA" id="ARBA00004496"/>
    </source>
</evidence>
<dbReference type="InterPro" id="IPR057495">
    <property type="entry name" value="AAA_lid_BCS1"/>
</dbReference>
<dbReference type="InterPro" id="IPR005146">
    <property type="entry name" value="B3/B4_tRNA-bd"/>
</dbReference>
<feature type="compositionally biased region" description="Basic and acidic residues" evidence="15">
    <location>
        <begin position="221"/>
        <end position="232"/>
    </location>
</feature>
<feature type="domain" description="B3/B4 tRNA-binding" evidence="16">
    <location>
        <begin position="119"/>
        <end position="264"/>
    </location>
</feature>
<dbReference type="SMART" id="SM00873">
    <property type="entry name" value="B3_4"/>
    <property type="match status" value="1"/>
</dbReference>
<evidence type="ECO:0000256" key="14">
    <source>
        <dbReference type="RuleBase" id="RU003651"/>
    </source>
</evidence>
<evidence type="ECO:0000256" key="6">
    <source>
        <dbReference type="ARBA" id="ARBA00022598"/>
    </source>
</evidence>
<dbReference type="InterPro" id="IPR020825">
    <property type="entry name" value="Phe-tRNA_synthase-like_B3/B4"/>
</dbReference>
<dbReference type="GO" id="GO:0006432">
    <property type="term" value="P:phenylalanyl-tRNA aminoacylation"/>
    <property type="evidence" value="ECO:0007669"/>
    <property type="project" value="InterPro"/>
</dbReference>
<organism evidence="18">
    <name type="scientific">Caenorhabditis brenneri</name>
    <name type="common">Nematode worm</name>
    <dbReference type="NCBI Taxonomy" id="135651"/>
    <lineage>
        <taxon>Eukaryota</taxon>
        <taxon>Metazoa</taxon>
        <taxon>Ecdysozoa</taxon>
        <taxon>Nematoda</taxon>
        <taxon>Chromadorea</taxon>
        <taxon>Rhabditida</taxon>
        <taxon>Rhabditina</taxon>
        <taxon>Rhabditomorpha</taxon>
        <taxon>Rhabditoidea</taxon>
        <taxon>Rhabditidae</taxon>
        <taxon>Peloderinae</taxon>
        <taxon>Caenorhabditis</taxon>
    </lineage>
</organism>
<dbReference type="HOGENOM" id="CLU_573950_0_0_1"/>
<keyword evidence="18" id="KW-1185">Reference proteome</keyword>
<evidence type="ECO:0000256" key="15">
    <source>
        <dbReference type="SAM" id="MobiDB-lite"/>
    </source>
</evidence>
<dbReference type="Proteomes" id="UP000008068">
    <property type="component" value="Unassembled WGS sequence"/>
</dbReference>
<dbReference type="GO" id="GO:0003723">
    <property type="term" value="F:RNA binding"/>
    <property type="evidence" value="ECO:0007669"/>
    <property type="project" value="InterPro"/>
</dbReference>
<dbReference type="InterPro" id="IPR009061">
    <property type="entry name" value="DNA-bd_dom_put_sf"/>
</dbReference>
<evidence type="ECO:0000256" key="1">
    <source>
        <dbReference type="ARBA" id="ARBA00001946"/>
    </source>
</evidence>
<dbReference type="Pfam" id="PF25426">
    <property type="entry name" value="AAA_lid_BCS1"/>
    <property type="match status" value="1"/>
</dbReference>
<dbReference type="Gene3D" id="3.30.56.10">
    <property type="match status" value="1"/>
</dbReference>
<evidence type="ECO:0000256" key="7">
    <source>
        <dbReference type="ARBA" id="ARBA00022723"/>
    </source>
</evidence>
<comment type="similarity">
    <text evidence="3">Belongs to the phenylalanyl-tRNA synthetase beta subunit family. Type 2 subfamily.</text>
</comment>
<dbReference type="SUPFAM" id="SSF52540">
    <property type="entry name" value="P-loop containing nucleoside triphosphate hydrolases"/>
    <property type="match status" value="1"/>
</dbReference>
<keyword evidence="5" id="KW-0963">Cytoplasm</keyword>
<evidence type="ECO:0000256" key="9">
    <source>
        <dbReference type="ARBA" id="ARBA00022840"/>
    </source>
</evidence>
<evidence type="ECO:0000256" key="11">
    <source>
        <dbReference type="ARBA" id="ARBA00022917"/>
    </source>
</evidence>
<dbReference type="EC" id="6.1.1.20" evidence="4"/>
<keyword evidence="10" id="KW-0460">Magnesium</keyword>
<dbReference type="OrthoDB" id="10251412at2759"/>
<proteinExistence type="inferred from homology"/>
<keyword evidence="12" id="KW-0030">Aminoacyl-tRNA synthetase</keyword>
<dbReference type="eggNOG" id="KOG2472">
    <property type="taxonomic scope" value="Eukaryota"/>
</dbReference>
<dbReference type="EMBL" id="GL379876">
    <property type="protein sequence ID" value="EGT59600.1"/>
    <property type="molecule type" value="Genomic_DNA"/>
</dbReference>
<evidence type="ECO:0000256" key="12">
    <source>
        <dbReference type="ARBA" id="ARBA00023146"/>
    </source>
</evidence>
<gene>
    <name evidence="17" type="ORF">CAEBREN_02666</name>
</gene>